<sequence length="948" mass="106851">ILQHFLSSTLVPIPNNFGPAPCDVTNLEASTVFIVFNRFRFFIIESPPASFLFSCVGGSTKPKDGQAERDEPPRSLTNSVAAPPVNRRWIPPSSIKRDAVTNEEKHDIVFRKVRGILNKLTPEKFHKLSDELLTVGLDSPVILKGIFEKALDEPKYSSMYAQLCRKLCEQAPNFEPPDSSVPTFRRLLLKKCQDEFENRSKASEIYDKKDGPLSADEEEQRAIAKHKMLGNIKFVGELGKLDMLHESILHKCIKQLLEKKKRISGLREMAEDLECLCQIMKTVGRSLDTEKAKSLMDQYFARMKSFAANAELQSRIRFMLQDVVELRDKKWIPRKVLSDHGPKTITQIRQDAAKDFGFYIPSNSQNSLGSRNTSGGSMMYRSNAKSRGGMDDVFGSMPLGAANLGTGPGVISTDNFNGYPAVLGRQSRGNLANSGSFIMSSNPTQSQTFAAFQNRQNTSAQPNQNQNQVSTQAKDIPPRFMKKSSFTANPEEISLRPMQNSMMQLKSKVPSSLPKSAVSSSQTNLSIYNNGVQELTSSQSSTMLQSGTLNQRAQQLTNSMLQKDPPILIKQPNQDKNKSNKKDQGVTKSEAIRNIEVALESLVSNTGNIDEIISTLREYKIPKKFNSELVTHLVNITLDKTDSEREFASQLIAAMRKDGQLTAANLLDTLKMLFQQLTTREAEIPRVKSHVSGFAARGIVDEVVTLAEVADPLYAGQHYPLFFLCLQHLHKLQGKQWLGRVYHESKVNLVTMLPEADQTKDRLLEILEDRGLSFLFPLLRIQADLAKQIQLDPTPGVFYKWIKDNIDQSQHTVPGLVRYITAETTLIEGVDIGLIPDKTVQEKERDFLEKYKPVFQALLQDHINLQAVALYALQVHCYNNNFPKGMLLRWFVLLYDMEIIEEEAFIKWKEDITEDYPGKGKALFQVNQWLTWLEEAEEEEEASDDGDN</sequence>
<dbReference type="PROSITE" id="PS51366">
    <property type="entry name" value="MI"/>
    <property type="match status" value="1"/>
</dbReference>
<keyword evidence="3" id="KW-0678">Repressor</keyword>
<name>T1IXX2_STRMM</name>
<evidence type="ECO:0000256" key="8">
    <source>
        <dbReference type="ARBA" id="ARBA00022845"/>
    </source>
</evidence>
<dbReference type="STRING" id="126957.T1IXX2"/>
<dbReference type="FunFam" id="1.25.40.180:FF:000061">
    <property type="entry name" value="Eukaryotic translation initiation factor 4 gamma 2"/>
    <property type="match status" value="1"/>
</dbReference>
<accession>T1IXX2</accession>
<evidence type="ECO:0000256" key="9">
    <source>
        <dbReference type="ARBA" id="ARBA00022917"/>
    </source>
</evidence>
<evidence type="ECO:0000259" key="15">
    <source>
        <dbReference type="PROSITE" id="PS51363"/>
    </source>
</evidence>
<dbReference type="CDD" id="cd11559">
    <property type="entry name" value="W2_eIF4G1_like"/>
    <property type="match status" value="1"/>
</dbReference>
<reference evidence="17" key="2">
    <citation type="submission" date="2015-02" db="UniProtKB">
        <authorList>
            <consortium name="EnsemblMetazoa"/>
        </authorList>
    </citation>
    <scope>IDENTIFICATION</scope>
</reference>
<organism evidence="17 18">
    <name type="scientific">Strigamia maritima</name>
    <name type="common">European centipede</name>
    <name type="synonym">Geophilus maritimus</name>
    <dbReference type="NCBI Taxonomy" id="126957"/>
    <lineage>
        <taxon>Eukaryota</taxon>
        <taxon>Metazoa</taxon>
        <taxon>Ecdysozoa</taxon>
        <taxon>Arthropoda</taxon>
        <taxon>Myriapoda</taxon>
        <taxon>Chilopoda</taxon>
        <taxon>Pleurostigmophora</taxon>
        <taxon>Geophilomorpha</taxon>
        <taxon>Linotaeniidae</taxon>
        <taxon>Strigamia</taxon>
    </lineage>
</organism>
<keyword evidence="7" id="KW-0832">Ubl conjugation</keyword>
<dbReference type="OMA" id="CAPLDIN"/>
<dbReference type="PhylomeDB" id="T1IXX2"/>
<dbReference type="PANTHER" id="PTHR23253:SF9">
    <property type="entry name" value="EUKARYOTIC TRANSLATION INITIATION FACTOR 4 GAMMA 2"/>
    <property type="match status" value="1"/>
</dbReference>
<feature type="region of interest" description="Disordered" evidence="14">
    <location>
        <begin position="562"/>
        <end position="587"/>
    </location>
</feature>
<keyword evidence="2" id="KW-0488">Methylation</keyword>
<proteinExistence type="inferred from homology"/>
<evidence type="ECO:0000259" key="16">
    <source>
        <dbReference type="PROSITE" id="PS51366"/>
    </source>
</evidence>
<comment type="similarity">
    <text evidence="1">Belongs to the eukaryotic initiation factor 4G family.</text>
</comment>
<keyword evidence="8" id="KW-0810">Translation regulation</keyword>
<comment type="function">
    <text evidence="11">Appears to play a role in the switch from cap-dependent to IRES-mediated translation during mitosis, apoptosis and viral infection. Cleaved by some caspases and viral proteases.</text>
</comment>
<dbReference type="GO" id="GO:0016281">
    <property type="term" value="C:eukaryotic translation initiation factor 4F complex"/>
    <property type="evidence" value="ECO:0007669"/>
    <property type="project" value="TreeGrafter"/>
</dbReference>
<dbReference type="EnsemblMetazoa" id="SMAR006067-RA">
    <property type="protein sequence ID" value="SMAR006067-PA"/>
    <property type="gene ID" value="SMAR006067"/>
</dbReference>
<keyword evidence="6" id="KW-0597">Phosphoprotein</keyword>
<dbReference type="InterPro" id="IPR003307">
    <property type="entry name" value="W2_domain"/>
</dbReference>
<dbReference type="SMART" id="SM00544">
    <property type="entry name" value="MA3"/>
    <property type="match status" value="1"/>
</dbReference>
<evidence type="ECO:0000256" key="13">
    <source>
        <dbReference type="ARBA" id="ARBA00046720"/>
    </source>
</evidence>
<evidence type="ECO:0000256" key="12">
    <source>
        <dbReference type="ARBA" id="ARBA00040449"/>
    </source>
</evidence>
<evidence type="ECO:0000256" key="14">
    <source>
        <dbReference type="SAM" id="MobiDB-lite"/>
    </source>
</evidence>
<feature type="domain" description="MI" evidence="16">
    <location>
        <begin position="590"/>
        <end position="714"/>
    </location>
</feature>
<comment type="subunit">
    <text evidence="13">Interacts with the serine/threonine protein kinases MKNK1 and MKNK2. Binds EIF4A and EIF3. Interacts with MIF4GD. Interacts with DAZAP2.</text>
</comment>
<dbReference type="InterPro" id="IPR016024">
    <property type="entry name" value="ARM-type_fold"/>
</dbReference>
<evidence type="ECO:0000256" key="4">
    <source>
        <dbReference type="ARBA" id="ARBA00022499"/>
    </source>
</evidence>
<dbReference type="GO" id="GO:0003729">
    <property type="term" value="F:mRNA binding"/>
    <property type="evidence" value="ECO:0007669"/>
    <property type="project" value="TreeGrafter"/>
</dbReference>
<dbReference type="InterPro" id="IPR003891">
    <property type="entry name" value="Initiation_fac_eIF4g_MI"/>
</dbReference>
<evidence type="ECO:0000256" key="11">
    <source>
        <dbReference type="ARBA" id="ARBA00037759"/>
    </source>
</evidence>
<feature type="compositionally biased region" description="Polar residues" evidence="14">
    <location>
        <begin position="456"/>
        <end position="473"/>
    </location>
</feature>
<feature type="compositionally biased region" description="Basic and acidic residues" evidence="14">
    <location>
        <begin position="573"/>
        <end position="587"/>
    </location>
</feature>
<evidence type="ECO:0000256" key="2">
    <source>
        <dbReference type="ARBA" id="ARBA00022481"/>
    </source>
</evidence>
<evidence type="ECO:0000256" key="3">
    <source>
        <dbReference type="ARBA" id="ARBA00022491"/>
    </source>
</evidence>
<dbReference type="InterPro" id="IPR003890">
    <property type="entry name" value="MIF4G-like_typ-3"/>
</dbReference>
<evidence type="ECO:0000256" key="7">
    <source>
        <dbReference type="ARBA" id="ARBA00022843"/>
    </source>
</evidence>
<evidence type="ECO:0000313" key="17">
    <source>
        <dbReference type="EnsemblMetazoa" id="SMAR006067-PA"/>
    </source>
</evidence>
<evidence type="ECO:0000256" key="6">
    <source>
        <dbReference type="ARBA" id="ARBA00022553"/>
    </source>
</evidence>
<dbReference type="Pfam" id="PF02847">
    <property type="entry name" value="MA3"/>
    <property type="match status" value="1"/>
</dbReference>
<reference evidence="18" key="1">
    <citation type="submission" date="2011-05" db="EMBL/GenBank/DDBJ databases">
        <authorList>
            <person name="Richards S.R."/>
            <person name="Qu J."/>
            <person name="Jiang H."/>
            <person name="Jhangiani S.N."/>
            <person name="Agravi P."/>
            <person name="Goodspeed R."/>
            <person name="Gross S."/>
            <person name="Mandapat C."/>
            <person name="Jackson L."/>
            <person name="Mathew T."/>
            <person name="Pu L."/>
            <person name="Thornton R."/>
            <person name="Saada N."/>
            <person name="Wilczek-Boney K.B."/>
            <person name="Lee S."/>
            <person name="Kovar C."/>
            <person name="Wu Y."/>
            <person name="Scherer S.E."/>
            <person name="Worley K.C."/>
            <person name="Muzny D.M."/>
            <person name="Gibbs R."/>
        </authorList>
    </citation>
    <scope>NUCLEOTIDE SEQUENCE</scope>
    <source>
        <strain evidence="18">Brora</strain>
    </source>
</reference>
<dbReference type="EMBL" id="JH431663">
    <property type="status" value="NOT_ANNOTATED_CDS"/>
    <property type="molecule type" value="Genomic_DNA"/>
</dbReference>
<dbReference type="Pfam" id="PF02020">
    <property type="entry name" value="W2"/>
    <property type="match status" value="1"/>
</dbReference>
<evidence type="ECO:0000256" key="1">
    <source>
        <dbReference type="ARBA" id="ARBA00005775"/>
    </source>
</evidence>
<dbReference type="SMART" id="SM00543">
    <property type="entry name" value="MIF4G"/>
    <property type="match status" value="1"/>
</dbReference>
<dbReference type="Proteomes" id="UP000014500">
    <property type="component" value="Unassembled WGS sequence"/>
</dbReference>
<keyword evidence="5" id="KW-0396">Initiation factor</keyword>
<evidence type="ECO:0000256" key="10">
    <source>
        <dbReference type="ARBA" id="ARBA00022990"/>
    </source>
</evidence>
<feature type="domain" description="W2" evidence="15">
    <location>
        <begin position="768"/>
        <end position="943"/>
    </location>
</feature>
<dbReference type="PANTHER" id="PTHR23253">
    <property type="entry name" value="EUKARYOTIC TRANSLATION INITIATION FACTOR 4 GAMMA"/>
    <property type="match status" value="1"/>
</dbReference>
<dbReference type="PROSITE" id="PS51363">
    <property type="entry name" value="W2"/>
    <property type="match status" value="1"/>
</dbReference>
<keyword evidence="9" id="KW-0648">Protein biosynthesis</keyword>
<dbReference type="SUPFAM" id="SSF48371">
    <property type="entry name" value="ARM repeat"/>
    <property type="match status" value="3"/>
</dbReference>
<dbReference type="Pfam" id="PF02854">
    <property type="entry name" value="MIF4G"/>
    <property type="match status" value="1"/>
</dbReference>
<feature type="region of interest" description="Disordered" evidence="14">
    <location>
        <begin position="456"/>
        <end position="479"/>
    </location>
</feature>
<dbReference type="eggNOG" id="KOG0401">
    <property type="taxonomic scope" value="Eukaryota"/>
</dbReference>
<dbReference type="SMART" id="SM00515">
    <property type="entry name" value="eIF5C"/>
    <property type="match status" value="1"/>
</dbReference>
<keyword evidence="10" id="KW-0007">Acetylation</keyword>
<keyword evidence="4" id="KW-1017">Isopeptide bond</keyword>
<evidence type="ECO:0000256" key="5">
    <source>
        <dbReference type="ARBA" id="ARBA00022540"/>
    </source>
</evidence>
<dbReference type="HOGENOM" id="CLU_001519_3_0_1"/>
<dbReference type="AlphaFoldDB" id="T1IXX2"/>
<dbReference type="GO" id="GO:0003743">
    <property type="term" value="F:translation initiation factor activity"/>
    <property type="evidence" value="ECO:0007669"/>
    <property type="project" value="UniProtKB-KW"/>
</dbReference>
<keyword evidence="18" id="KW-1185">Reference proteome</keyword>
<evidence type="ECO:0000313" key="18">
    <source>
        <dbReference type="Proteomes" id="UP000014500"/>
    </source>
</evidence>
<protein>
    <recommendedName>
        <fullName evidence="12">Eukaryotic translation initiation factor 4 gamma 2</fullName>
    </recommendedName>
</protein>
<dbReference type="GO" id="GO:0006417">
    <property type="term" value="P:regulation of translation"/>
    <property type="evidence" value="ECO:0007669"/>
    <property type="project" value="UniProtKB-KW"/>
</dbReference>
<dbReference type="Gene3D" id="1.25.40.180">
    <property type="match status" value="3"/>
</dbReference>